<keyword evidence="2" id="KW-1185">Reference proteome</keyword>
<dbReference type="VEuPathDB" id="CryptoDB:Vbra_5187"/>
<dbReference type="EMBL" id="CDMY01000266">
    <property type="protein sequence ID" value="CEL98250.1"/>
    <property type="molecule type" value="Genomic_DNA"/>
</dbReference>
<accession>A0A0G4EMP1</accession>
<gene>
    <name evidence="1" type="ORF">Vbra_5187</name>
</gene>
<dbReference type="AlphaFoldDB" id="A0A0G4EMP1"/>
<reference evidence="1 2" key="1">
    <citation type="submission" date="2014-11" db="EMBL/GenBank/DDBJ databases">
        <authorList>
            <person name="Zhu J."/>
            <person name="Qi W."/>
            <person name="Song R."/>
        </authorList>
    </citation>
    <scope>NUCLEOTIDE SEQUENCE [LARGE SCALE GENOMIC DNA]</scope>
</reference>
<evidence type="ECO:0000313" key="2">
    <source>
        <dbReference type="Proteomes" id="UP000041254"/>
    </source>
</evidence>
<organism evidence="1 2">
    <name type="scientific">Vitrella brassicaformis (strain CCMP3155)</name>
    <dbReference type="NCBI Taxonomy" id="1169540"/>
    <lineage>
        <taxon>Eukaryota</taxon>
        <taxon>Sar</taxon>
        <taxon>Alveolata</taxon>
        <taxon>Colpodellida</taxon>
        <taxon>Vitrellaceae</taxon>
        <taxon>Vitrella</taxon>
    </lineage>
</organism>
<dbReference type="Proteomes" id="UP000041254">
    <property type="component" value="Unassembled WGS sequence"/>
</dbReference>
<proteinExistence type="predicted"/>
<sequence>MTTGTHSCFICRWPFTIAKVCNGERADAHQRCPSYTTKTTTQPKAPFLKRHQLFATVNYFKQHGVDGGISQICIYLKQRGYTRTNPQVLVNSDSNTGGLALAGMQCYIDGIIIHATGNAGANNEAKDRANIAPPKSAITRCSSLRKSSASSITRLRTPRVFVNSLGPNTTCRSLGQLCESCALEHDGTMAGQKTSKRTSRMASQAFFTELDETDAAIREKLKVLEKVRNEEAEKWWPQRNNVVINNIDIAISNYKRDRAFIRLLTAFTTDGMAEAGIVPNPWPLGRESNYEAYKNLSVCQAREFNFFIRDGKRRIAAALKGKPTVASRVDHSLPPRLNEIRMMSNAQFLASSLTPLVDPYHAPLFDLQEVDELGGAQQANHPPEGEAPAVAAGVFPGHHVTGHYLLSGRGLSI</sequence>
<name>A0A0G4EMP1_VITBC</name>
<evidence type="ECO:0000313" key="1">
    <source>
        <dbReference type="EMBL" id="CEL98250.1"/>
    </source>
</evidence>
<dbReference type="InParanoid" id="A0A0G4EMP1"/>
<protein>
    <submittedName>
        <fullName evidence="1">Uncharacterized protein</fullName>
    </submittedName>
</protein>